<evidence type="ECO:0000256" key="1">
    <source>
        <dbReference type="ARBA" id="ARBA00022729"/>
    </source>
</evidence>
<gene>
    <name evidence="4" type="ORF">OZSIB_1813</name>
</gene>
<dbReference type="InterPro" id="IPR013783">
    <property type="entry name" value="Ig-like_fold"/>
</dbReference>
<evidence type="ECO:0000313" key="5">
    <source>
        <dbReference type="Proteomes" id="UP000252355"/>
    </source>
</evidence>
<evidence type="ECO:0000313" key="4">
    <source>
        <dbReference type="EMBL" id="RCK78037.1"/>
    </source>
</evidence>
<keyword evidence="2" id="KW-0472">Membrane</keyword>
<dbReference type="Gene3D" id="2.60.40.4070">
    <property type="match status" value="1"/>
</dbReference>
<feature type="domain" description="Bacterial Ig-like" evidence="3">
    <location>
        <begin position="1626"/>
        <end position="1701"/>
    </location>
</feature>
<sequence>MRQRSVRTTPSGNFLVKAGLVGIIVMVLGVGSVWGNINNCTLAVSTNPAAQPGKKFNEGVQVTLTANWTGDTPPYAATFRKAGGPAIGTVNTNTGNASLLVTGASLGHGDSQFSVSVIETAQINPVPGTAENPTVVSVDVTAPTVAVVLDSPTGIFSNNAPNNVVRFRVTMSGDGKTFGAPPTVTVEPNPGASPAVDGTPSATEYRYTMTLTNAPGGNYTIKAIGVDSTIPESGRKPAVGQANFTVKVDGPAPATIASASPGVNSKNTTVTFSGKASTGMVQVMIYETGNPNPLGQTAPSGENWTIAVPNITEGRHTYYVRGVDNLGNMSAASPEFSIAVDLTPPQIATLIQPRSPTNATKINISGTGAIDPQNAGVNSLPVKVHLFTNSSPTRAPIQTVNANTDGTFTFVDVPLTSNANNSFYVQTVDAAAPDGNSSAYSMNITVRQDSTPVGPATIQLARGASLGSTTLPINPPPYIGVGDFNVQIDFNEDMDRTVNPSIGLKPANGTEVMSNSGNWIASRTYVGTISIPSGQSATWDGPAALRITGAKDEAGNVMADQSLPTAFHIDTAPPTTTQSSMDTIYVSSNTTSITLTGTSQDALSGVGFVEIATQSFTGGPIGTASVPIFNGTSANYSYTLNTAALAAGRYKLWVYAGDQAKPNPNVEARSDYRILIVDRDEPSVDRISFDDEVVDINEGGVIPTVASDVTKLAAVVRDNGGTGINFNVPPFVFRLLHVPSNTTITGNYTNNGSNTITFTFPKLTLNGTYTVTVQPFDNAGNTMPSPRVATFVYDNTPPSDVVFDPPFGVTVENHYPPIAADQVWAFSSSEPNFGMTSSTIEVTYNGLAVGNQLPGASTTALIWDLYGPSPHPSDQSADGRYDVTVTPKDRYGNTGLATRSHFFLDTQGPVVISRYPTASWVGLGVTSMAVTLSDAPSHIVQVANAAQPGDANWRTGRGSGLNLATSSFRLAANGIQIATGTIDPAWTPGSLGTGSLLINGFDQLVPRTPAGAASLTADVVGADAVTRAQPNFRTTSFVVNYDFYRPSFTFTKPLAGRKYCKNTLTVVGTVADQGTSADLQVVEAKARAGSKPYVNLGSNPALPAKTASVTGDIDIANLPDGTTTVYGTCTDRGGNESGLTPDGPAQPTTVDIVIDRTPPRPPTLILPLNDSVHGTRGFRFKWSSVTDGDRYLIQIADDPSFNNILNHISNASYTEKGQVTQMTEAAFTAPKDGTYYWRVAAIELCEDGYNISAFSPTWRVTADTVKPKVLSVQPTPSSGNKITTGMVTFTIRFSEKMDITVPPTVSLTSAGGQLMLIEQMTFKDDTWTGSTVIPKNNSALYDGNAVISITNAKDLAGNQMDTDSTNMVIINTGPAFEIKLFSNPAHEYELVIVTRSTEPLQAPPTCSVSQGGVRVPVPMNFLKERYYAGAYRINPAQPGKAYIDISGTDLHGMVGNGSVQFTVTELTPETRIALTSDDEKSTFTVQPNSVKAATALYILPRQTAEPASAGVALAKVLGNKVAGPVWNGSDKDLVEIRQLEELGPASLRLSRRIWYSTRLEDLPANIPAHKIHVYRQSGSGWVFCGGTVKDGQITAQIGGPGRLALMADTAPPKMARFSPGHLVVLDDPQPTFEGSFTDRGSGLASSAVRLSIDGVPVPGIFLDEQGTFSWKPDRPLAKGPHQITVEVADRAGNSLRQDFTVEAPGPFGISQLQAYPNPATGNAVYFAYNLQQRAEEIRLRIYDSAGHKVAEFDTSDFPALVSGRIRWDLTNDDGRRVANGVYFYKFETTRGGQTFKSRGKLAVMR</sequence>
<feature type="transmembrane region" description="Helical" evidence="2">
    <location>
        <begin position="12"/>
        <end position="34"/>
    </location>
</feature>
<name>A0A367ZJK7_9BACT</name>
<evidence type="ECO:0000256" key="2">
    <source>
        <dbReference type="SAM" id="Phobius"/>
    </source>
</evidence>
<comment type="caution">
    <text evidence="4">The sequence shown here is derived from an EMBL/GenBank/DDBJ whole genome shotgun (WGS) entry which is preliminary data.</text>
</comment>
<dbReference type="Pfam" id="PF19077">
    <property type="entry name" value="Big_13"/>
    <property type="match status" value="1"/>
</dbReference>
<dbReference type="InterPro" id="IPR044016">
    <property type="entry name" value="Big_13"/>
</dbReference>
<organism evidence="4 5">
    <name type="scientific">Candidatus Ozemobacter sibiricus</name>
    <dbReference type="NCBI Taxonomy" id="2268124"/>
    <lineage>
        <taxon>Bacteria</taxon>
        <taxon>Candidatus Ozemobacteria</taxon>
        <taxon>Candidatus Ozemobacterales</taxon>
        <taxon>Candidatus Ozemobacteraceae</taxon>
        <taxon>Candidatus Ozemobacter</taxon>
    </lineage>
</organism>
<reference evidence="4 5" key="1">
    <citation type="submission" date="2018-05" db="EMBL/GenBank/DDBJ databases">
        <title>A metagenomic window into the 2 km-deep terrestrial subsurface aquifer revealed taxonomically and functionally diverse microbial community comprising novel uncultured bacterial lineages.</title>
        <authorList>
            <person name="Kadnikov V.V."/>
            <person name="Mardanov A.V."/>
            <person name="Beletsky A.V."/>
            <person name="Banks D."/>
            <person name="Pimenov N.V."/>
            <person name="Frank Y.A."/>
            <person name="Karnachuk O.V."/>
            <person name="Ravin N.V."/>
        </authorList>
    </citation>
    <scope>NUCLEOTIDE SEQUENCE [LARGE SCALE GENOMIC DNA]</scope>
    <source>
        <strain evidence="4">BY5</strain>
    </source>
</reference>
<keyword evidence="1" id="KW-0732">Signal</keyword>
<dbReference type="EMBL" id="QOQW01000028">
    <property type="protein sequence ID" value="RCK78037.1"/>
    <property type="molecule type" value="Genomic_DNA"/>
</dbReference>
<keyword evidence="2" id="KW-1133">Transmembrane helix</keyword>
<proteinExistence type="predicted"/>
<evidence type="ECO:0000259" key="3">
    <source>
        <dbReference type="Pfam" id="PF19077"/>
    </source>
</evidence>
<accession>A0A367ZJK7</accession>
<protein>
    <recommendedName>
        <fullName evidence="3">Bacterial Ig-like domain-containing protein</fullName>
    </recommendedName>
</protein>
<dbReference type="Gene3D" id="2.60.40.10">
    <property type="entry name" value="Immunoglobulins"/>
    <property type="match status" value="4"/>
</dbReference>
<dbReference type="Proteomes" id="UP000252355">
    <property type="component" value="Unassembled WGS sequence"/>
</dbReference>
<keyword evidence="2" id="KW-0812">Transmembrane</keyword>
<dbReference type="Gene3D" id="2.60.40.1220">
    <property type="match status" value="1"/>
</dbReference>
<dbReference type="InterPro" id="IPR014755">
    <property type="entry name" value="Cu-Rt/internalin_Ig-like"/>
</dbReference>